<dbReference type="Proteomes" id="UP000199682">
    <property type="component" value="Unassembled WGS sequence"/>
</dbReference>
<dbReference type="EMBL" id="FNET01000008">
    <property type="protein sequence ID" value="SDL00384.1"/>
    <property type="molecule type" value="Genomic_DNA"/>
</dbReference>
<dbReference type="RefSeq" id="WP_090007329.1">
    <property type="nucleotide sequence ID" value="NZ_FNET01000008.1"/>
</dbReference>
<name>A0A1G9GI85_9PSEU</name>
<evidence type="ECO:0000313" key="2">
    <source>
        <dbReference type="EMBL" id="SDL00384.1"/>
    </source>
</evidence>
<accession>A0A1G9GI85</accession>
<dbReference type="AlphaFoldDB" id="A0A1G9GI85"/>
<organism evidence="2 3">
    <name type="scientific">Lentzea albidocapillata subsp. violacea</name>
    <dbReference type="NCBI Taxonomy" id="128104"/>
    <lineage>
        <taxon>Bacteria</taxon>
        <taxon>Bacillati</taxon>
        <taxon>Actinomycetota</taxon>
        <taxon>Actinomycetes</taxon>
        <taxon>Pseudonocardiales</taxon>
        <taxon>Pseudonocardiaceae</taxon>
        <taxon>Lentzea</taxon>
    </lineage>
</organism>
<feature type="domain" description="HTH cro/C1-type" evidence="1">
    <location>
        <begin position="54"/>
        <end position="77"/>
    </location>
</feature>
<evidence type="ECO:0000259" key="1">
    <source>
        <dbReference type="PROSITE" id="PS50943"/>
    </source>
</evidence>
<proteinExistence type="predicted"/>
<dbReference type="CDD" id="cd00093">
    <property type="entry name" value="HTH_XRE"/>
    <property type="match status" value="1"/>
</dbReference>
<dbReference type="InterPro" id="IPR001387">
    <property type="entry name" value="Cro/C1-type_HTH"/>
</dbReference>
<sequence>MTTDAPGKDSSGDRETHIGRLVKKYAGGRSVRSIERDNNLPHDSLSRYVRGKWDHRNLSLDAMERLAAALGASIDEVSEAFALDSEFPLQGRPLKIEEANLLDFYDKLTPDGRVALLAMAQALHNTFPAPAPPSPETAS</sequence>
<evidence type="ECO:0000313" key="3">
    <source>
        <dbReference type="Proteomes" id="UP000199682"/>
    </source>
</evidence>
<protein>
    <recommendedName>
        <fullName evidence="1">HTH cro/C1-type domain-containing protein</fullName>
    </recommendedName>
</protein>
<gene>
    <name evidence="2" type="ORF">SAMN04488074_108219</name>
</gene>
<dbReference type="PROSITE" id="PS50943">
    <property type="entry name" value="HTH_CROC1"/>
    <property type="match status" value="1"/>
</dbReference>
<reference evidence="3" key="1">
    <citation type="submission" date="2016-10" db="EMBL/GenBank/DDBJ databases">
        <authorList>
            <person name="Varghese N."/>
            <person name="Submissions S."/>
        </authorList>
    </citation>
    <scope>NUCLEOTIDE SEQUENCE [LARGE SCALE GENOMIC DNA]</scope>
    <source>
        <strain evidence="3">DSM 44796</strain>
    </source>
</reference>